<dbReference type="InterPro" id="IPR000719">
    <property type="entry name" value="Prot_kinase_dom"/>
</dbReference>
<comment type="caution">
    <text evidence="10">Lacks conserved residue(s) required for the propagation of feature annotation.</text>
</comment>
<dbReference type="GO" id="GO:0016020">
    <property type="term" value="C:membrane"/>
    <property type="evidence" value="ECO:0007669"/>
    <property type="project" value="UniProtKB-SubCell"/>
</dbReference>
<evidence type="ECO:0000256" key="3">
    <source>
        <dbReference type="ARBA" id="ARBA00022536"/>
    </source>
</evidence>
<evidence type="ECO:0000256" key="11">
    <source>
        <dbReference type="SAM" id="Phobius"/>
    </source>
</evidence>
<keyword evidence="4" id="KW-0808">Transferase</keyword>
<reference evidence="15" key="1">
    <citation type="journal article" date="2019" name="BMC Genomics">
        <title>A new reference genome for Sorghum bicolor reveals high levels of sequence similarity between sweet and grain genotypes: implications for the genetics of sugar metabolism.</title>
        <authorList>
            <person name="Cooper E.A."/>
            <person name="Brenton Z.W."/>
            <person name="Flinn B.S."/>
            <person name="Jenkins J."/>
            <person name="Shu S."/>
            <person name="Flowers D."/>
            <person name="Luo F."/>
            <person name="Wang Y."/>
            <person name="Xia P."/>
            <person name="Barry K."/>
            <person name="Daum C."/>
            <person name="Lipzen A."/>
            <person name="Yoshinaga Y."/>
            <person name="Schmutz J."/>
            <person name="Saski C."/>
            <person name="Vermerris W."/>
            <person name="Kresovich S."/>
        </authorList>
    </citation>
    <scope>NUCLEOTIDE SEQUENCE</scope>
</reference>
<dbReference type="PROSITE" id="PS00010">
    <property type="entry name" value="ASX_HYDROXYL"/>
    <property type="match status" value="1"/>
</dbReference>
<feature type="domain" description="Protein kinase" evidence="13">
    <location>
        <begin position="435"/>
        <end position="707"/>
    </location>
</feature>
<dbReference type="GO" id="GO:0030247">
    <property type="term" value="F:polysaccharide binding"/>
    <property type="evidence" value="ECO:0007669"/>
    <property type="project" value="InterPro"/>
</dbReference>
<reference evidence="15" key="2">
    <citation type="submission" date="2020-10" db="EMBL/GenBank/DDBJ databases">
        <authorList>
            <person name="Cooper E.A."/>
            <person name="Brenton Z.W."/>
            <person name="Flinn B.S."/>
            <person name="Jenkins J."/>
            <person name="Shu S."/>
            <person name="Flowers D."/>
            <person name="Luo F."/>
            <person name="Wang Y."/>
            <person name="Xia P."/>
            <person name="Barry K."/>
            <person name="Daum C."/>
            <person name="Lipzen A."/>
            <person name="Yoshinaga Y."/>
            <person name="Schmutz J."/>
            <person name="Saski C."/>
            <person name="Vermerris W."/>
            <person name="Kresovich S."/>
        </authorList>
    </citation>
    <scope>NUCLEOTIDE SEQUENCE</scope>
</reference>
<gene>
    <name evidence="15" type="ORF">BDA96_02G022900</name>
</gene>
<keyword evidence="3 10" id="KW-0245">EGF-like domain</keyword>
<dbReference type="PROSITE" id="PS50026">
    <property type="entry name" value="EGF_3"/>
    <property type="match status" value="1"/>
</dbReference>
<dbReference type="InterPro" id="IPR018097">
    <property type="entry name" value="EGF_Ca-bd_CS"/>
</dbReference>
<accession>A0A921UR62</accession>
<dbReference type="InterPro" id="IPR000152">
    <property type="entry name" value="EGF-type_Asp/Asn_hydroxyl_site"/>
</dbReference>
<dbReference type="Gene3D" id="3.30.200.20">
    <property type="entry name" value="Phosphorylase Kinase, domain 1"/>
    <property type="match status" value="1"/>
</dbReference>
<dbReference type="AlphaFoldDB" id="A0A921UR62"/>
<evidence type="ECO:0000256" key="9">
    <source>
        <dbReference type="ARBA" id="ARBA00023180"/>
    </source>
</evidence>
<dbReference type="CDD" id="cd00053">
    <property type="entry name" value="EGF"/>
    <property type="match status" value="1"/>
</dbReference>
<dbReference type="PROSITE" id="PS00108">
    <property type="entry name" value="PROTEIN_KINASE_ST"/>
    <property type="match status" value="1"/>
</dbReference>
<protein>
    <recommendedName>
        <fullName evidence="17">Protein kinase domain-containing protein</fullName>
    </recommendedName>
</protein>
<evidence type="ECO:0000256" key="7">
    <source>
        <dbReference type="ARBA" id="ARBA00022840"/>
    </source>
</evidence>
<evidence type="ECO:0008006" key="17">
    <source>
        <dbReference type="Google" id="ProtNLM"/>
    </source>
</evidence>
<evidence type="ECO:0000313" key="16">
    <source>
        <dbReference type="Proteomes" id="UP000807115"/>
    </source>
</evidence>
<comment type="caution">
    <text evidence="15">The sequence shown here is derived from an EMBL/GenBank/DDBJ whole genome shotgun (WGS) entry which is preliminary data.</text>
</comment>
<evidence type="ECO:0000259" key="13">
    <source>
        <dbReference type="PROSITE" id="PS50011"/>
    </source>
</evidence>
<name>A0A921UR62_SORBI</name>
<dbReference type="SMART" id="SM00179">
    <property type="entry name" value="EGF_CA"/>
    <property type="match status" value="2"/>
</dbReference>
<dbReference type="GO" id="GO:0005524">
    <property type="term" value="F:ATP binding"/>
    <property type="evidence" value="ECO:0007669"/>
    <property type="project" value="UniProtKB-KW"/>
</dbReference>
<keyword evidence="8" id="KW-1015">Disulfide bond</keyword>
<evidence type="ECO:0000313" key="15">
    <source>
        <dbReference type="EMBL" id="KAG0541512.1"/>
    </source>
</evidence>
<keyword evidence="2" id="KW-0723">Serine/threonine-protein kinase</keyword>
<dbReference type="Pfam" id="PF13947">
    <property type="entry name" value="GUB_WAK_bind"/>
    <property type="match status" value="1"/>
</dbReference>
<sequence>MMKHSIAIARLLSIRRRLLLLLLQQLCLLPLVSVVLSAAAAVPPPAHRRPPESCPSRCGDVDIPYPFGIIGGDDQQHCAIHTGFNVNCTRLVDGTERPFMGPFEVTSISVPDAKAWMKMNISWRCYDSRTNPTTWSTRRENFTHTPFRFSHQDNKIFVVGCNTLGYITSEYYSIGCLSECYNKPRNMSWCSAGSGCCEADVPIDMGYSRSYFNSEYNYTGCGYIAVMEEKMFSYSTTYRNSSTSFFDAYNGTVPVVMDWRIRRYTCEEAKLNSSSYACVSNNSQCVNTTNGPGYRCKCQDGYQGNPYVSDGCTDIDECVQDNMNDYCTARGATCQNTQGNFTCLCPPGKSMTNGICMAHHKSSSWLIPVVGASVGLVVLVVTLTCAYLIQQRKVHHTKQRYIQQYGDMRIFEKMKSQQGFKIFTEAQLQEATNKFNEKRVLGHGGQGTVYKGLVEGNVEVAVKRCMSIDEQHKREFGKEMLILSQINHKNIVKLLGCCLEVQVPMLVYEFIPNGTLFQLIHGNHGRQISLAIRIQIAHQSTEALAYLHSWASPPIFHGDVKSSNILIDRDYTAKVSDFGASILAPTDESQFVTFVQGTCGYLDPEYMQTCQLTDKSDVYSFGVVLLELLTRKKPFKFDGPEDEKSLAVRFISVAKQGKLEEILDDHIKKDESMEVLQEVAELAMQCLEMSGANRPTMKEVSERLDSLRKVMQHAQQQQHNPEEMEPLLGESSLASSEVVVSTGNLSIEMEAARSLERGR</sequence>
<dbReference type="PROSITE" id="PS01187">
    <property type="entry name" value="EGF_CA"/>
    <property type="match status" value="1"/>
</dbReference>
<feature type="domain" description="EGF-like" evidence="14">
    <location>
        <begin position="314"/>
        <end position="355"/>
    </location>
</feature>
<keyword evidence="11" id="KW-0812">Transmembrane</keyword>
<keyword evidence="6" id="KW-0547">Nucleotide-binding</keyword>
<feature type="transmembrane region" description="Helical" evidence="11">
    <location>
        <begin position="365"/>
        <end position="389"/>
    </location>
</feature>
<dbReference type="SMART" id="SM00181">
    <property type="entry name" value="EGF"/>
    <property type="match status" value="2"/>
</dbReference>
<comment type="subcellular location">
    <subcellularLocation>
        <location evidence="1">Membrane</location>
        <topology evidence="1">Single-pass type I membrane protein</topology>
    </subcellularLocation>
</comment>
<dbReference type="InterPro" id="IPR011009">
    <property type="entry name" value="Kinase-like_dom_sf"/>
</dbReference>
<dbReference type="PROSITE" id="PS50011">
    <property type="entry name" value="PROTEIN_KINASE_DOM"/>
    <property type="match status" value="1"/>
</dbReference>
<dbReference type="Gene3D" id="2.10.25.10">
    <property type="entry name" value="Laminin"/>
    <property type="match status" value="2"/>
</dbReference>
<dbReference type="CDD" id="cd14066">
    <property type="entry name" value="STKc_IRAK"/>
    <property type="match status" value="1"/>
</dbReference>
<organism evidence="15 16">
    <name type="scientific">Sorghum bicolor</name>
    <name type="common">Sorghum</name>
    <name type="synonym">Sorghum vulgare</name>
    <dbReference type="NCBI Taxonomy" id="4558"/>
    <lineage>
        <taxon>Eukaryota</taxon>
        <taxon>Viridiplantae</taxon>
        <taxon>Streptophyta</taxon>
        <taxon>Embryophyta</taxon>
        <taxon>Tracheophyta</taxon>
        <taxon>Spermatophyta</taxon>
        <taxon>Magnoliopsida</taxon>
        <taxon>Liliopsida</taxon>
        <taxon>Poales</taxon>
        <taxon>Poaceae</taxon>
        <taxon>PACMAD clade</taxon>
        <taxon>Panicoideae</taxon>
        <taxon>Andropogonodae</taxon>
        <taxon>Andropogoneae</taxon>
        <taxon>Sorghinae</taxon>
        <taxon>Sorghum</taxon>
    </lineage>
</organism>
<feature type="chain" id="PRO_5037456951" description="Protein kinase domain-containing protein" evidence="12">
    <location>
        <begin position="42"/>
        <end position="759"/>
    </location>
</feature>
<dbReference type="InterPro" id="IPR049883">
    <property type="entry name" value="NOTCH1_EGF-like"/>
</dbReference>
<dbReference type="GO" id="GO:0007166">
    <property type="term" value="P:cell surface receptor signaling pathway"/>
    <property type="evidence" value="ECO:0007669"/>
    <property type="project" value="InterPro"/>
</dbReference>
<evidence type="ECO:0000259" key="14">
    <source>
        <dbReference type="PROSITE" id="PS50026"/>
    </source>
</evidence>
<keyword evidence="11" id="KW-0472">Membrane</keyword>
<dbReference type="InterPro" id="IPR000742">
    <property type="entry name" value="EGF"/>
</dbReference>
<dbReference type="GO" id="GO:0004674">
    <property type="term" value="F:protein serine/threonine kinase activity"/>
    <property type="evidence" value="ECO:0007669"/>
    <property type="project" value="UniProtKB-KW"/>
</dbReference>
<keyword evidence="2" id="KW-0418">Kinase</keyword>
<dbReference type="SMART" id="SM00220">
    <property type="entry name" value="S_TKc"/>
    <property type="match status" value="1"/>
</dbReference>
<dbReference type="FunFam" id="2.10.25.10:FF:000628">
    <property type="entry name" value="Wall-associated receptor kinase 2"/>
    <property type="match status" value="1"/>
</dbReference>
<keyword evidence="7" id="KW-0067">ATP-binding</keyword>
<dbReference type="SUPFAM" id="SSF56112">
    <property type="entry name" value="Protein kinase-like (PK-like)"/>
    <property type="match status" value="1"/>
</dbReference>
<dbReference type="FunFam" id="3.30.200.20:FF:000337">
    <property type="entry name" value="Wall-associated receptor kinase 3"/>
    <property type="match status" value="1"/>
</dbReference>
<dbReference type="PANTHER" id="PTHR27005">
    <property type="entry name" value="WALL-ASSOCIATED RECEPTOR KINASE-LIKE 21"/>
    <property type="match status" value="1"/>
</dbReference>
<dbReference type="SUPFAM" id="SSF57196">
    <property type="entry name" value="EGF/Laminin"/>
    <property type="match status" value="1"/>
</dbReference>
<dbReference type="GO" id="GO:0005509">
    <property type="term" value="F:calcium ion binding"/>
    <property type="evidence" value="ECO:0007669"/>
    <property type="project" value="InterPro"/>
</dbReference>
<evidence type="ECO:0000256" key="5">
    <source>
        <dbReference type="ARBA" id="ARBA00022729"/>
    </source>
</evidence>
<proteinExistence type="predicted"/>
<evidence type="ECO:0000256" key="12">
    <source>
        <dbReference type="SAM" id="SignalP"/>
    </source>
</evidence>
<dbReference type="Pfam" id="PF07645">
    <property type="entry name" value="EGF_CA"/>
    <property type="match status" value="1"/>
</dbReference>
<evidence type="ECO:0000256" key="2">
    <source>
        <dbReference type="ARBA" id="ARBA00022527"/>
    </source>
</evidence>
<evidence type="ECO:0000256" key="10">
    <source>
        <dbReference type="PROSITE-ProRule" id="PRU00076"/>
    </source>
</evidence>
<dbReference type="PANTHER" id="PTHR27005:SF253">
    <property type="entry name" value="PROTEIN KINASE DOMAIN-CONTAINING PROTEIN"/>
    <property type="match status" value="1"/>
</dbReference>
<dbReference type="InterPro" id="IPR008271">
    <property type="entry name" value="Ser/Thr_kinase_AS"/>
</dbReference>
<feature type="signal peptide" evidence="12">
    <location>
        <begin position="1"/>
        <end position="41"/>
    </location>
</feature>
<dbReference type="InterPro" id="IPR025287">
    <property type="entry name" value="WAK_GUB"/>
</dbReference>
<dbReference type="Proteomes" id="UP000807115">
    <property type="component" value="Chromosome 2"/>
</dbReference>
<dbReference type="InterPro" id="IPR001881">
    <property type="entry name" value="EGF-like_Ca-bd_dom"/>
</dbReference>
<dbReference type="CDD" id="cd00054">
    <property type="entry name" value="EGF_CA"/>
    <property type="match status" value="1"/>
</dbReference>
<dbReference type="Gene3D" id="1.10.510.10">
    <property type="entry name" value="Transferase(Phosphotransferase) domain 1"/>
    <property type="match status" value="1"/>
</dbReference>
<dbReference type="InterPro" id="IPR045274">
    <property type="entry name" value="WAK-like"/>
</dbReference>
<evidence type="ECO:0000256" key="4">
    <source>
        <dbReference type="ARBA" id="ARBA00022679"/>
    </source>
</evidence>
<dbReference type="FunFam" id="1.10.510.10:FF:000084">
    <property type="entry name" value="Wall-associated receptor kinase 2"/>
    <property type="match status" value="1"/>
</dbReference>
<keyword evidence="9" id="KW-0325">Glycoprotein</keyword>
<evidence type="ECO:0000256" key="1">
    <source>
        <dbReference type="ARBA" id="ARBA00004479"/>
    </source>
</evidence>
<evidence type="ECO:0000256" key="6">
    <source>
        <dbReference type="ARBA" id="ARBA00022741"/>
    </source>
</evidence>
<keyword evidence="5 12" id="KW-0732">Signal</keyword>
<dbReference type="Pfam" id="PF00069">
    <property type="entry name" value="Pkinase"/>
    <property type="match status" value="1"/>
</dbReference>
<evidence type="ECO:0000256" key="8">
    <source>
        <dbReference type="ARBA" id="ARBA00023157"/>
    </source>
</evidence>
<dbReference type="EMBL" id="CM027681">
    <property type="protein sequence ID" value="KAG0541512.1"/>
    <property type="molecule type" value="Genomic_DNA"/>
</dbReference>
<keyword evidence="11" id="KW-1133">Transmembrane helix</keyword>